<evidence type="ECO:0000313" key="3">
    <source>
        <dbReference type="Proteomes" id="UP000483672"/>
    </source>
</evidence>
<evidence type="ECO:0000256" key="1">
    <source>
        <dbReference type="SAM" id="MobiDB-lite"/>
    </source>
</evidence>
<feature type="region of interest" description="Disordered" evidence="1">
    <location>
        <begin position="36"/>
        <end position="118"/>
    </location>
</feature>
<feature type="compositionally biased region" description="Basic residues" evidence="1">
    <location>
        <begin position="88"/>
        <end position="97"/>
    </location>
</feature>
<reference evidence="2 3" key="1">
    <citation type="submission" date="2019-06" db="EMBL/GenBank/DDBJ databases">
        <authorList>
            <person name="Palmer J.M."/>
        </authorList>
    </citation>
    <scope>NUCLEOTIDE SEQUENCE [LARGE SCALE GENOMIC DNA]</scope>
    <source>
        <strain evidence="2 3">TWF191</strain>
    </source>
</reference>
<feature type="compositionally biased region" description="Basic and acidic residues" evidence="1">
    <location>
        <begin position="98"/>
        <end position="113"/>
    </location>
</feature>
<proteinExistence type="predicted"/>
<gene>
    <name evidence="2" type="ORF">TWF191_001052</name>
</gene>
<accession>A0A7C8UPU4</accession>
<sequence>MDASLSTERWSWSSNAKDIGMCARNLKAIIEDSGYNGSLKAKSHSHKEIQVNYEESVQKSKTEKPALNPNSEQNDDDEEPEERSASKLMRRRSHRSSLKPEKVKSGKAKDDSRVTIAKTQRTRKNISITNENLRSFVQSKLDQYKDVDDRYNGIIKILADPGYLQFCYMLIKGKPGNMSKGTTNETLDGIKYE</sequence>
<comment type="caution">
    <text evidence="2">The sequence shown here is derived from an EMBL/GenBank/DDBJ whole genome shotgun (WGS) entry which is preliminary data.</text>
</comment>
<dbReference type="AlphaFoldDB" id="A0A7C8UPU4"/>
<dbReference type="EMBL" id="WIPF01000115">
    <property type="protein sequence ID" value="KAF3207387.1"/>
    <property type="molecule type" value="Genomic_DNA"/>
</dbReference>
<organism evidence="2 3">
    <name type="scientific">Orbilia oligospora</name>
    <name type="common">Nematode-trapping fungus</name>
    <name type="synonym">Arthrobotrys oligospora</name>
    <dbReference type="NCBI Taxonomy" id="2813651"/>
    <lineage>
        <taxon>Eukaryota</taxon>
        <taxon>Fungi</taxon>
        <taxon>Dikarya</taxon>
        <taxon>Ascomycota</taxon>
        <taxon>Pezizomycotina</taxon>
        <taxon>Orbiliomycetes</taxon>
        <taxon>Orbiliales</taxon>
        <taxon>Orbiliaceae</taxon>
        <taxon>Orbilia</taxon>
    </lineage>
</organism>
<dbReference type="Proteomes" id="UP000483672">
    <property type="component" value="Unassembled WGS sequence"/>
</dbReference>
<protein>
    <submittedName>
        <fullName evidence="2">Uncharacterized protein</fullName>
    </submittedName>
</protein>
<evidence type="ECO:0000313" key="2">
    <source>
        <dbReference type="EMBL" id="KAF3207387.1"/>
    </source>
</evidence>
<name>A0A7C8UPU4_ORBOL</name>